<name>A0A368VW48_9BACL</name>
<evidence type="ECO:0000256" key="2">
    <source>
        <dbReference type="SAM" id="Phobius"/>
    </source>
</evidence>
<feature type="transmembrane region" description="Helical" evidence="2">
    <location>
        <begin position="255"/>
        <end position="274"/>
    </location>
</feature>
<keyword evidence="2" id="KW-1133">Transmembrane helix</keyword>
<dbReference type="GO" id="GO:0022857">
    <property type="term" value="F:transmembrane transporter activity"/>
    <property type="evidence" value="ECO:0007669"/>
    <property type="project" value="InterPro"/>
</dbReference>
<sequence length="416" mass="47202">MINTGKQTARLSGEANITLFNHGIYQFGNALSLILVNLYLWRLTNDLWINGAFNFIVLITAPIAAMYIGKIAKLKDRLFAYRTGIFLTAVFYLLIVISGERMADYYIGFAVLKGVSTSFYWLGHFTMITDVTNDDNRHKYLGWNLMITNLSMLAGPAVTGGILDWSGGIQGYTYVYLLAFVMFAYAAVNSLKMKRKPTHHRTYYLKYSISMMRKHRAFGRSLWGWFFFGLPQGVLGYIPAILLYEAVPRESFVNYMNVLFLSVTILSGFALARWGRTERNADYLRVAAAGFLIGSVPLYFGITLWTVIVFMLFFSFVKPLQNNAYTSFYYKLSSELPLGAHFRVEAVVLREVFTNAGRAAGVIALMITTSLAETEAFTWVLTIVAALQLLIGWLASPHFPNYHLFLERKLTRHESK</sequence>
<dbReference type="InterPro" id="IPR052528">
    <property type="entry name" value="Sugar_transport-like"/>
</dbReference>
<reference evidence="3 4" key="1">
    <citation type="submission" date="2018-07" db="EMBL/GenBank/DDBJ databases">
        <title>Genomic Encyclopedia of Type Strains, Phase III (KMG-III): the genomes of soil and plant-associated and newly described type strains.</title>
        <authorList>
            <person name="Whitman W."/>
        </authorList>
    </citation>
    <scope>NUCLEOTIDE SEQUENCE [LARGE SCALE GENOMIC DNA]</scope>
    <source>
        <strain evidence="3 4">CECT 7506</strain>
    </source>
</reference>
<keyword evidence="2" id="KW-0812">Transmembrane</keyword>
<dbReference type="SUPFAM" id="SSF103473">
    <property type="entry name" value="MFS general substrate transporter"/>
    <property type="match status" value="1"/>
</dbReference>
<dbReference type="Proteomes" id="UP000252415">
    <property type="component" value="Unassembled WGS sequence"/>
</dbReference>
<gene>
    <name evidence="3" type="ORF">DFP97_10923</name>
</gene>
<comment type="caution">
    <text evidence="3">The sequence shown here is derived from an EMBL/GenBank/DDBJ whole genome shotgun (WGS) entry which is preliminary data.</text>
</comment>
<accession>A0A368VW48</accession>
<feature type="transmembrane region" description="Helical" evidence="2">
    <location>
        <begin position="20"/>
        <end position="41"/>
    </location>
</feature>
<dbReference type="GO" id="GO:0005886">
    <property type="term" value="C:plasma membrane"/>
    <property type="evidence" value="ECO:0007669"/>
    <property type="project" value="UniProtKB-SubCell"/>
</dbReference>
<dbReference type="Pfam" id="PF07690">
    <property type="entry name" value="MFS_1"/>
    <property type="match status" value="1"/>
</dbReference>
<feature type="transmembrane region" description="Helical" evidence="2">
    <location>
        <begin position="169"/>
        <end position="188"/>
    </location>
</feature>
<dbReference type="OrthoDB" id="2767994at2"/>
<organism evidence="3 4">
    <name type="scientific">Paenibacillus prosopidis</name>
    <dbReference type="NCBI Taxonomy" id="630520"/>
    <lineage>
        <taxon>Bacteria</taxon>
        <taxon>Bacillati</taxon>
        <taxon>Bacillota</taxon>
        <taxon>Bacilli</taxon>
        <taxon>Bacillales</taxon>
        <taxon>Paenibacillaceae</taxon>
        <taxon>Paenibacillus</taxon>
    </lineage>
</organism>
<feature type="transmembrane region" description="Helical" evidence="2">
    <location>
        <begin position="47"/>
        <end position="67"/>
    </location>
</feature>
<dbReference type="EMBL" id="QPJD01000009">
    <property type="protein sequence ID" value="RCW46381.1"/>
    <property type="molecule type" value="Genomic_DNA"/>
</dbReference>
<comment type="subcellular location">
    <subcellularLocation>
        <location evidence="1">Cell membrane</location>
        <topology evidence="1">Multi-pass membrane protein</topology>
    </subcellularLocation>
</comment>
<protein>
    <submittedName>
        <fullName evidence="3">YQGE family putative transporter</fullName>
    </submittedName>
</protein>
<dbReference type="RefSeq" id="WP_114381041.1">
    <property type="nucleotide sequence ID" value="NZ_QPJD01000009.1"/>
</dbReference>
<feature type="transmembrane region" description="Helical" evidence="2">
    <location>
        <begin position="143"/>
        <end position="163"/>
    </location>
</feature>
<proteinExistence type="predicted"/>
<evidence type="ECO:0000313" key="3">
    <source>
        <dbReference type="EMBL" id="RCW46381.1"/>
    </source>
</evidence>
<feature type="transmembrane region" description="Helical" evidence="2">
    <location>
        <begin position="286"/>
        <end position="314"/>
    </location>
</feature>
<evidence type="ECO:0000256" key="1">
    <source>
        <dbReference type="ARBA" id="ARBA00004651"/>
    </source>
</evidence>
<dbReference type="PANTHER" id="PTHR23526">
    <property type="entry name" value="INTEGRAL MEMBRANE TRANSPORT PROTEIN-RELATED"/>
    <property type="match status" value="1"/>
</dbReference>
<dbReference type="PANTHER" id="PTHR23526:SF2">
    <property type="entry name" value="MAJOR FACILITATOR SUPERFAMILY (MFS) PROFILE DOMAIN-CONTAINING PROTEIN"/>
    <property type="match status" value="1"/>
</dbReference>
<dbReference type="InterPro" id="IPR011701">
    <property type="entry name" value="MFS"/>
</dbReference>
<keyword evidence="4" id="KW-1185">Reference proteome</keyword>
<evidence type="ECO:0000313" key="4">
    <source>
        <dbReference type="Proteomes" id="UP000252415"/>
    </source>
</evidence>
<feature type="transmembrane region" description="Helical" evidence="2">
    <location>
        <begin position="222"/>
        <end position="243"/>
    </location>
</feature>
<feature type="transmembrane region" description="Helical" evidence="2">
    <location>
        <begin position="376"/>
        <end position="395"/>
    </location>
</feature>
<dbReference type="AlphaFoldDB" id="A0A368VW48"/>
<dbReference type="Gene3D" id="1.20.1250.20">
    <property type="entry name" value="MFS general substrate transporter like domains"/>
    <property type="match status" value="1"/>
</dbReference>
<feature type="transmembrane region" description="Helical" evidence="2">
    <location>
        <begin position="79"/>
        <end position="99"/>
    </location>
</feature>
<keyword evidence="2" id="KW-0472">Membrane</keyword>
<feature type="transmembrane region" description="Helical" evidence="2">
    <location>
        <begin position="105"/>
        <end position="122"/>
    </location>
</feature>
<dbReference type="InterPro" id="IPR036259">
    <property type="entry name" value="MFS_trans_sf"/>
</dbReference>